<sequence>MKIDLNHIILSSPLGYQDPESLEAYGNDFFLHTLDPDFAFVIFDVQDQLSSASLLITNRTGTEEMKARADGLQLQVSENFQSWKSIELETSHNKHYFFANIKQQFRYIKIYLAGKNRILHLRAVELFDIKTGKKQLKNINIERLNCGSLIGDTYYHTYDWGFFSNISTTLMDISCNPNKIRSIDNTYSFSRYKDIQNTNTWSSYFNDVDLTIEDPALESNYFASGLYHHTNYAELNFELAKKFINRYFVPSSLVLSQMERLKKKYKLNLDKLICVYFRGTDKSNEIELVPPEVYFDEIDKLIKAHPDHKILLQSDDQIFFDALKQRYPKIITLSELPLSDNRGGFHNNVENDKFKYSTLFFAIVLLMSQCKFLVTNTSNVSLWILLYRGHSNNFKQIDL</sequence>
<dbReference type="EMBL" id="JAANEY010000001">
    <property type="protein sequence ID" value="MBT8550371.1"/>
    <property type="molecule type" value="Genomic_DNA"/>
</dbReference>
<gene>
    <name evidence="1" type="ORF">G6731_00135</name>
</gene>
<name>A0A9Q2ZTP6_9BURK</name>
<evidence type="ECO:0000313" key="2">
    <source>
        <dbReference type="Proteomes" id="UP000783102"/>
    </source>
</evidence>
<dbReference type="AlphaFoldDB" id="A0A9Q2ZTP6"/>
<organism evidence="1 2">
    <name type="scientific">Polynucleobacter paneuropaeus</name>
    <dbReference type="NCBI Taxonomy" id="2527775"/>
    <lineage>
        <taxon>Bacteria</taxon>
        <taxon>Pseudomonadati</taxon>
        <taxon>Pseudomonadota</taxon>
        <taxon>Betaproteobacteria</taxon>
        <taxon>Burkholderiales</taxon>
        <taxon>Burkholderiaceae</taxon>
        <taxon>Polynucleobacter</taxon>
    </lineage>
</organism>
<comment type="caution">
    <text evidence="1">The sequence shown here is derived from an EMBL/GenBank/DDBJ whole genome shotgun (WGS) entry which is preliminary data.</text>
</comment>
<proteinExistence type="predicted"/>
<dbReference type="Gene3D" id="3.40.50.11350">
    <property type="match status" value="1"/>
</dbReference>
<reference evidence="1" key="1">
    <citation type="journal article" date="2021" name="Genome Biol. Evol.">
        <title>Continental-Scale Gene Flow Prevents Allopatric Divergence of Pelagic Freshwater Bacteria.</title>
        <authorList>
            <person name="Hoetzinger M."/>
            <person name="Pitt A."/>
            <person name="Huemer A."/>
            <person name="Hahn M.W."/>
        </authorList>
    </citation>
    <scope>NUCLEOTIDE SEQUENCE</scope>
    <source>
        <strain evidence="1">SM1-W8</strain>
    </source>
</reference>
<evidence type="ECO:0000313" key="1">
    <source>
        <dbReference type="EMBL" id="MBT8550371.1"/>
    </source>
</evidence>
<protein>
    <submittedName>
        <fullName evidence="1">Uncharacterized protein</fullName>
    </submittedName>
</protein>
<accession>A0A9Q2ZTP6</accession>
<dbReference type="Proteomes" id="UP000783102">
    <property type="component" value="Unassembled WGS sequence"/>
</dbReference>